<dbReference type="AlphaFoldDB" id="A0A2N9J6L3"/>
<feature type="compositionally biased region" description="Basic residues" evidence="1">
    <location>
        <begin position="40"/>
        <end position="53"/>
    </location>
</feature>
<dbReference type="EMBL" id="OIVN01006383">
    <property type="protein sequence ID" value="SPD31991.1"/>
    <property type="molecule type" value="Genomic_DNA"/>
</dbReference>
<gene>
    <name evidence="2" type="ORF">FSB_LOCUS59873</name>
</gene>
<sequence length="476" mass="51030">MTFGDHHPSLWLKEHPYIPAPKKVASSRDRRTTPIDASSAKKKKKAAKTKKKAAPSSVSPAKTPKKKKIVVAKTGTTKGVVIQESMVQGPPSVGEGVPQGVSTPVSKRQARKTKAVKKTSTVPLFSSLAASATARRVARDIVYIERRFKQRADALHHIPLESLLRAFEGHAAAETITSAVRAVEIEVIAITSSGGITQGNPSKSDSRIDSILSSGIASPPAVIAAVVFATTTVQEEVATLTAAEETPGDGEVPVHISDILEGQKLLLVKGKKIYLPGSDILVMEGTFAQDSAEDISMEDMADTHDSYDAVLAGNEGHRVETQVADLEVAAFATTHMSQTKIAHNGNEVAAEEERRHKTAAMEFATTGQPGASSFTRLSSMAFGCHEAESDFYKLCGGVQELTREGFKLNFILDYLWRLAHDMFSRKILDKLMAVEARAVALRNSLSVVAPDPWHLVSARGVSAESCAESALYGLLV</sequence>
<evidence type="ECO:0000313" key="2">
    <source>
        <dbReference type="EMBL" id="SPD31991.1"/>
    </source>
</evidence>
<feature type="compositionally biased region" description="Basic and acidic residues" evidence="1">
    <location>
        <begin position="1"/>
        <end position="16"/>
    </location>
</feature>
<reference evidence="2" key="1">
    <citation type="submission" date="2018-02" db="EMBL/GenBank/DDBJ databases">
        <authorList>
            <person name="Cohen D.B."/>
            <person name="Kent A.D."/>
        </authorList>
    </citation>
    <scope>NUCLEOTIDE SEQUENCE</scope>
</reference>
<accession>A0A2N9J6L3</accession>
<name>A0A2N9J6L3_FAGSY</name>
<feature type="region of interest" description="Disordered" evidence="1">
    <location>
        <begin position="1"/>
        <end position="66"/>
    </location>
</feature>
<feature type="region of interest" description="Disordered" evidence="1">
    <location>
        <begin position="89"/>
        <end position="108"/>
    </location>
</feature>
<evidence type="ECO:0000256" key="1">
    <source>
        <dbReference type="SAM" id="MobiDB-lite"/>
    </source>
</evidence>
<proteinExistence type="predicted"/>
<organism evidence="2">
    <name type="scientific">Fagus sylvatica</name>
    <name type="common">Beechnut</name>
    <dbReference type="NCBI Taxonomy" id="28930"/>
    <lineage>
        <taxon>Eukaryota</taxon>
        <taxon>Viridiplantae</taxon>
        <taxon>Streptophyta</taxon>
        <taxon>Embryophyta</taxon>
        <taxon>Tracheophyta</taxon>
        <taxon>Spermatophyta</taxon>
        <taxon>Magnoliopsida</taxon>
        <taxon>eudicotyledons</taxon>
        <taxon>Gunneridae</taxon>
        <taxon>Pentapetalae</taxon>
        <taxon>rosids</taxon>
        <taxon>fabids</taxon>
        <taxon>Fagales</taxon>
        <taxon>Fagaceae</taxon>
        <taxon>Fagus</taxon>
    </lineage>
</organism>
<protein>
    <submittedName>
        <fullName evidence="2">Uncharacterized protein</fullName>
    </submittedName>
</protein>